<keyword evidence="3" id="KW-1185">Reference proteome</keyword>
<evidence type="ECO:0000313" key="3">
    <source>
        <dbReference type="Proteomes" id="UP000009328"/>
    </source>
</evidence>
<keyword evidence="1" id="KW-0472">Membrane</keyword>
<dbReference type="PANTHER" id="PTHR28038">
    <property type="entry name" value="ADL329WP"/>
    <property type="match status" value="1"/>
</dbReference>
<keyword evidence="1" id="KW-0812">Transmembrane</keyword>
<dbReference type="HOGENOM" id="CLU_129456_1_1_1"/>
<sequence length="125" mass="12938">MAPSVKSRELVIPYIHVAPAPEADSGAVIGQSMPMAAMFMKNKLLSWVTLITAILALLNSGGNSAAASETAQSPFVRILMAVVSLGVCYMDLVVPGSSGIKKKSTESVVEKISETIATAVSSATK</sequence>
<dbReference type="InParanoid" id="K0KY02"/>
<comment type="caution">
    <text evidence="2">The sequence shown here is derived from an EMBL/GenBank/DDBJ whole genome shotgun (WGS) entry which is preliminary data.</text>
</comment>
<dbReference type="STRING" id="1206466.K0KY02"/>
<accession>K0KY02</accession>
<proteinExistence type="predicted"/>
<protein>
    <submittedName>
        <fullName evidence="2">Membrane protein</fullName>
    </submittedName>
</protein>
<organism evidence="2 3">
    <name type="scientific">Wickerhamomyces ciferrii (strain ATCC 14091 / BCRC 22168 / CBS 111 / JCM 3599 / NBRC 0793 / NRRL Y-1031 F-60-10)</name>
    <name type="common">Yeast</name>
    <name type="synonym">Pichia ciferrii</name>
    <dbReference type="NCBI Taxonomy" id="1206466"/>
    <lineage>
        <taxon>Eukaryota</taxon>
        <taxon>Fungi</taxon>
        <taxon>Dikarya</taxon>
        <taxon>Ascomycota</taxon>
        <taxon>Saccharomycotina</taxon>
        <taxon>Saccharomycetes</taxon>
        <taxon>Phaffomycetales</taxon>
        <taxon>Wickerhamomycetaceae</taxon>
        <taxon>Wickerhamomyces</taxon>
    </lineage>
</organism>
<dbReference type="Proteomes" id="UP000009328">
    <property type="component" value="Unassembled WGS sequence"/>
</dbReference>
<feature type="transmembrane region" description="Helical" evidence="1">
    <location>
        <begin position="44"/>
        <end position="62"/>
    </location>
</feature>
<dbReference type="eggNOG" id="ENOG502S6JB">
    <property type="taxonomic scope" value="Eukaryota"/>
</dbReference>
<dbReference type="EMBL" id="CAIF01000220">
    <property type="protein sequence ID" value="CCH45968.1"/>
    <property type="molecule type" value="Genomic_DNA"/>
</dbReference>
<gene>
    <name evidence="2" type="ORF">BN7_5555</name>
</gene>
<evidence type="ECO:0000256" key="1">
    <source>
        <dbReference type="SAM" id="Phobius"/>
    </source>
</evidence>
<name>K0KY02_WICCF</name>
<evidence type="ECO:0000313" key="2">
    <source>
        <dbReference type="EMBL" id="CCH45968.1"/>
    </source>
</evidence>
<dbReference type="PANTHER" id="PTHR28038:SF1">
    <property type="entry name" value="ADL329WP"/>
    <property type="match status" value="1"/>
</dbReference>
<feature type="transmembrane region" description="Helical" evidence="1">
    <location>
        <begin position="74"/>
        <end position="94"/>
    </location>
</feature>
<keyword evidence="1" id="KW-1133">Transmembrane helix</keyword>
<dbReference type="FunCoup" id="K0KY02">
    <property type="interactions" value="28"/>
</dbReference>
<reference evidence="2 3" key="1">
    <citation type="journal article" date="2012" name="Eukaryot. Cell">
        <title>Draft genome sequence of Wickerhamomyces ciferrii NRRL Y-1031 F-60-10.</title>
        <authorList>
            <person name="Schneider J."/>
            <person name="Andrea H."/>
            <person name="Blom J."/>
            <person name="Jaenicke S."/>
            <person name="Ruckert C."/>
            <person name="Schorsch C."/>
            <person name="Szczepanowski R."/>
            <person name="Farwick M."/>
            <person name="Goesmann A."/>
            <person name="Puhler A."/>
            <person name="Schaffer S."/>
            <person name="Tauch A."/>
            <person name="Kohler T."/>
            <person name="Brinkrolf K."/>
        </authorList>
    </citation>
    <scope>NUCLEOTIDE SEQUENCE [LARGE SCALE GENOMIC DNA]</scope>
    <source>
        <strain evidence="3">ATCC 14091 / BCRC 22168 / CBS 111 / JCM 3599 / NBRC 0793 / NRRL Y-1031 F-60-10</strain>
    </source>
</reference>
<dbReference type="AlphaFoldDB" id="K0KY02"/>